<keyword evidence="9 11" id="KW-0030">Aminoacyl-tRNA synthetase</keyword>
<keyword evidence="6 11" id="KW-0547">Nucleotide-binding</keyword>
<feature type="domain" description="DALR anticodon binding" evidence="12">
    <location>
        <begin position="573"/>
        <end position="669"/>
    </location>
</feature>
<dbReference type="SUPFAM" id="SSF109604">
    <property type="entry name" value="HD-domain/PDEase-like"/>
    <property type="match status" value="1"/>
</dbReference>
<dbReference type="Pfam" id="PF02092">
    <property type="entry name" value="tRNA_synt_2f"/>
    <property type="match status" value="1"/>
</dbReference>
<comment type="subunit">
    <text evidence="3 11">Tetramer of two alpha and two beta subunits.</text>
</comment>
<name>A0A937HIW7_9PROT</name>
<evidence type="ECO:0000256" key="5">
    <source>
        <dbReference type="ARBA" id="ARBA00022598"/>
    </source>
</evidence>
<dbReference type="GO" id="GO:0006426">
    <property type="term" value="P:glycyl-tRNA aminoacylation"/>
    <property type="evidence" value="ECO:0007669"/>
    <property type="project" value="UniProtKB-UniRule"/>
</dbReference>
<evidence type="ECO:0000256" key="6">
    <source>
        <dbReference type="ARBA" id="ARBA00022741"/>
    </source>
</evidence>
<dbReference type="PRINTS" id="PR01045">
    <property type="entry name" value="TRNASYNTHGB"/>
</dbReference>
<comment type="similarity">
    <text evidence="2 11">Belongs to the class-II aminoacyl-tRNA synthetase family.</text>
</comment>
<sequence>MAELLIELYSEEIPAGMQAAAADQLARKVEEFLHGFGVKADSMTSHVAPQRLALLAAGLPQNLPDRKEQRKGPRVDAPDKAIEGFLRANGLDSTDGLQVEEDKKGAFYVLDIDEKGGPLSDALAAFMPGMIEAFQWPKSIRWGSGSLRWVRPLRAILCLFDGAPVTFTVGGLTSGAVTYGHRFMAPEAIEISDPHDYVGALERAHVLVDAAVREAMIAEGASRLAEGVSCTVAEDAALISETAGLVEWPVPLLGKIDDAFMDVPEEVLISVMRTHQKYFALRDKDANLAPYFITITNMVTEDEGAAIIAGNERVLRARLSDGRFFWDQDCKQTLESRLPQLEKITFQAQLGTVAAKSQRIAKLASIVAEALSADAEAAEQAAQLCKADLVSGMVYEFPELQGIMGGYYAQNDGLGDAVAAAIRDHYKPAGPGDAIPATAEGMAVALADKIDTLTGFWSIDEKPTGSKDPYALRRAALGVIRILVETDTALALSPLFEEAFKLHKTEKPLIEKLVAELMAFVADRLKVHLRGQGISHDVVNAVFALGSDDVVALASKSAQLKAFLDSEDGANLKAAYTRANGICAQAKHDSDKVDAALLAAAEEQALHQAIAALDGTADGAYDRQLDALATLRAPVDAFFEAVMVNDDDAKIRHNRLSLLQALVQNMRRAADFDLIE</sequence>
<keyword evidence="4 11" id="KW-0963">Cytoplasm</keyword>
<dbReference type="GO" id="GO:0006420">
    <property type="term" value="P:arginyl-tRNA aminoacylation"/>
    <property type="evidence" value="ECO:0007669"/>
    <property type="project" value="InterPro"/>
</dbReference>
<evidence type="ECO:0000313" key="14">
    <source>
        <dbReference type="Proteomes" id="UP000785783"/>
    </source>
</evidence>
<reference evidence="13" key="1">
    <citation type="submission" date="2020-10" db="EMBL/GenBank/DDBJ databases">
        <title>Microbiome of the Black Sea water column analyzed by genome centric metagenomics.</title>
        <authorList>
            <person name="Cabello-Yeves P.J."/>
            <person name="Callieri C."/>
            <person name="Picazo A."/>
            <person name="Mehrshad M."/>
            <person name="Haro-Moreno J.M."/>
            <person name="Roda-Garcia J."/>
            <person name="Dzembekova N."/>
            <person name="Slabakova V."/>
            <person name="Slabakova N."/>
            <person name="Moncheva S."/>
            <person name="Rodriguez-Valera F."/>
        </authorList>
    </citation>
    <scope>NUCLEOTIDE SEQUENCE</scope>
    <source>
        <strain evidence="13">BS307-5m-G5</strain>
    </source>
</reference>
<dbReference type="GO" id="GO:0005524">
    <property type="term" value="F:ATP binding"/>
    <property type="evidence" value="ECO:0007669"/>
    <property type="project" value="UniProtKB-UniRule"/>
</dbReference>
<gene>
    <name evidence="11" type="primary">glyS</name>
    <name evidence="13" type="ORF">ISQ19_00900</name>
</gene>
<dbReference type="NCBIfam" id="TIGR00211">
    <property type="entry name" value="glyS"/>
    <property type="match status" value="1"/>
</dbReference>
<dbReference type="InterPro" id="IPR006194">
    <property type="entry name" value="Gly-tRNA-synth_heterodimer"/>
</dbReference>
<evidence type="ECO:0000259" key="12">
    <source>
        <dbReference type="Pfam" id="PF05746"/>
    </source>
</evidence>
<comment type="caution">
    <text evidence="13">The sequence shown here is derived from an EMBL/GenBank/DDBJ whole genome shotgun (WGS) entry which is preliminary data.</text>
</comment>
<dbReference type="PROSITE" id="PS50861">
    <property type="entry name" value="AA_TRNA_LIGASE_II_GLYAB"/>
    <property type="match status" value="1"/>
</dbReference>
<keyword evidence="8 11" id="KW-0648">Protein biosynthesis</keyword>
<evidence type="ECO:0000256" key="7">
    <source>
        <dbReference type="ARBA" id="ARBA00022840"/>
    </source>
</evidence>
<dbReference type="GO" id="GO:0004820">
    <property type="term" value="F:glycine-tRNA ligase activity"/>
    <property type="evidence" value="ECO:0007669"/>
    <property type="project" value="UniProtKB-UniRule"/>
</dbReference>
<dbReference type="InterPro" id="IPR015944">
    <property type="entry name" value="Gly-tRNA-synth_bsu"/>
</dbReference>
<evidence type="ECO:0000256" key="3">
    <source>
        <dbReference type="ARBA" id="ARBA00011209"/>
    </source>
</evidence>
<dbReference type="EC" id="6.1.1.14" evidence="11"/>
<dbReference type="HAMAP" id="MF_00255">
    <property type="entry name" value="Gly_tRNA_synth_beta"/>
    <property type="match status" value="1"/>
</dbReference>
<dbReference type="Pfam" id="PF05746">
    <property type="entry name" value="DALR_1"/>
    <property type="match status" value="1"/>
</dbReference>
<keyword evidence="5 11" id="KW-0436">Ligase</keyword>
<evidence type="ECO:0000256" key="4">
    <source>
        <dbReference type="ARBA" id="ARBA00022490"/>
    </source>
</evidence>
<evidence type="ECO:0000256" key="10">
    <source>
        <dbReference type="ARBA" id="ARBA00047937"/>
    </source>
</evidence>
<dbReference type="PANTHER" id="PTHR30075:SF2">
    <property type="entry name" value="GLYCINE--TRNA LIGASE, CHLOROPLASTIC_MITOCHONDRIAL 2"/>
    <property type="match status" value="1"/>
</dbReference>
<evidence type="ECO:0000256" key="11">
    <source>
        <dbReference type="HAMAP-Rule" id="MF_00255"/>
    </source>
</evidence>
<comment type="subcellular location">
    <subcellularLocation>
        <location evidence="1 11">Cytoplasm</location>
    </subcellularLocation>
</comment>
<dbReference type="PANTHER" id="PTHR30075">
    <property type="entry name" value="GLYCYL-TRNA SYNTHETASE"/>
    <property type="match status" value="1"/>
</dbReference>
<comment type="catalytic activity">
    <reaction evidence="10 11">
        <text>tRNA(Gly) + glycine + ATP = glycyl-tRNA(Gly) + AMP + diphosphate</text>
        <dbReference type="Rhea" id="RHEA:16013"/>
        <dbReference type="Rhea" id="RHEA-COMP:9664"/>
        <dbReference type="Rhea" id="RHEA-COMP:9683"/>
        <dbReference type="ChEBI" id="CHEBI:30616"/>
        <dbReference type="ChEBI" id="CHEBI:33019"/>
        <dbReference type="ChEBI" id="CHEBI:57305"/>
        <dbReference type="ChEBI" id="CHEBI:78442"/>
        <dbReference type="ChEBI" id="CHEBI:78522"/>
        <dbReference type="ChEBI" id="CHEBI:456215"/>
        <dbReference type="EC" id="6.1.1.14"/>
    </reaction>
</comment>
<evidence type="ECO:0000256" key="1">
    <source>
        <dbReference type="ARBA" id="ARBA00004496"/>
    </source>
</evidence>
<dbReference type="Proteomes" id="UP000785783">
    <property type="component" value="Unassembled WGS sequence"/>
</dbReference>
<evidence type="ECO:0000313" key="13">
    <source>
        <dbReference type="EMBL" id="MBL6761238.1"/>
    </source>
</evidence>
<evidence type="ECO:0000256" key="8">
    <source>
        <dbReference type="ARBA" id="ARBA00022917"/>
    </source>
</evidence>
<organism evidence="13 14">
    <name type="scientific">PS1 clade bacterium</name>
    <dbReference type="NCBI Taxonomy" id="2175152"/>
    <lineage>
        <taxon>Bacteria</taxon>
        <taxon>Pseudomonadati</taxon>
        <taxon>Pseudomonadota</taxon>
        <taxon>Alphaproteobacteria</taxon>
        <taxon>PS1 clade</taxon>
    </lineage>
</organism>
<evidence type="ECO:0000256" key="9">
    <source>
        <dbReference type="ARBA" id="ARBA00023146"/>
    </source>
</evidence>
<dbReference type="EMBL" id="JADHOK010000005">
    <property type="protein sequence ID" value="MBL6761238.1"/>
    <property type="molecule type" value="Genomic_DNA"/>
</dbReference>
<dbReference type="InterPro" id="IPR008909">
    <property type="entry name" value="DALR_anticod-bd"/>
</dbReference>
<proteinExistence type="inferred from homology"/>
<evidence type="ECO:0000256" key="2">
    <source>
        <dbReference type="ARBA" id="ARBA00008226"/>
    </source>
</evidence>
<dbReference type="AlphaFoldDB" id="A0A937HIW7"/>
<dbReference type="GO" id="GO:0005829">
    <property type="term" value="C:cytosol"/>
    <property type="evidence" value="ECO:0007669"/>
    <property type="project" value="TreeGrafter"/>
</dbReference>
<accession>A0A937HIW7</accession>
<keyword evidence="7 11" id="KW-0067">ATP-binding</keyword>
<protein>
    <recommendedName>
        <fullName evidence="11">Glycine--tRNA ligase beta subunit</fullName>
        <ecNumber evidence="11">6.1.1.14</ecNumber>
    </recommendedName>
    <alternativeName>
        <fullName evidence="11">Glycyl-tRNA synthetase beta subunit</fullName>
        <shortName evidence="11">GlyRS</shortName>
    </alternativeName>
</protein>
<dbReference type="GO" id="GO:0004814">
    <property type="term" value="F:arginine-tRNA ligase activity"/>
    <property type="evidence" value="ECO:0007669"/>
    <property type="project" value="InterPro"/>
</dbReference>